<dbReference type="EMBL" id="CAJGYO010000001">
    <property type="protein sequence ID" value="CAD6205236.1"/>
    <property type="molecule type" value="Genomic_DNA"/>
</dbReference>
<comment type="caution">
    <text evidence="2">Lacks conserved residue(s) required for the propagation of feature annotation.</text>
</comment>
<accession>A0A811MIB0</accession>
<dbReference type="AlphaFoldDB" id="A0A811MIB0"/>
<dbReference type="PANTHER" id="PTHR34680">
    <property type="entry name" value="EXPRESSED PROTEIN"/>
    <property type="match status" value="1"/>
</dbReference>
<dbReference type="Proteomes" id="UP000604825">
    <property type="component" value="Unassembled WGS sequence"/>
</dbReference>
<name>A0A811MIB0_9POAL</name>
<dbReference type="PROSITE" id="PS51667">
    <property type="entry name" value="WRC"/>
    <property type="match status" value="1"/>
</dbReference>
<keyword evidence="1" id="KW-0539">Nucleus</keyword>
<sequence>MEEGERGGRMSLSASRGRPQGWVLTMIGRPKCVDVEQGGAHQRGTHHADPQERLPPPRLCLLRLRCPARWCGASVRPAAAGGGAAAAHLAPCSAPESSGGPGFSGPSASSAEPCELSRSPWDLIAELSLPDPQVEDDIVDKYFVHVTTRSSWLFSATMPAASSAKKKKNLQAAAGGDNTKLRRDTVKKPAMSKEKEGEANKKAKVKKEEGQNVGARVWLCKKNDGKRWHCNRPVSQPDTLCEYHFVQKRSYLNPDFESPSVAKLEETAPVLVPVPAAASKSSTRNKPRKKQPGSDLSATEGFYYYAGFGPFRSKRQCRSGGMNGPVPAKQEEDEDHAKDDASPSQQQAEVDEGHDDDTNQTATATRGDASSCEDDTAGIAGVDEGSSSDDDFDGLGISGHSMNGNGDPKASNGDGKRKIAWKRWRKPVKARSLKSLM</sequence>
<feature type="compositionally biased region" description="Low complexity" evidence="3">
    <location>
        <begin position="93"/>
        <end position="113"/>
    </location>
</feature>
<gene>
    <name evidence="5" type="ORF">NCGR_LOCUS3069</name>
</gene>
<organism evidence="5 6">
    <name type="scientific">Miscanthus lutarioriparius</name>
    <dbReference type="NCBI Taxonomy" id="422564"/>
    <lineage>
        <taxon>Eukaryota</taxon>
        <taxon>Viridiplantae</taxon>
        <taxon>Streptophyta</taxon>
        <taxon>Embryophyta</taxon>
        <taxon>Tracheophyta</taxon>
        <taxon>Spermatophyta</taxon>
        <taxon>Magnoliopsida</taxon>
        <taxon>Liliopsida</taxon>
        <taxon>Poales</taxon>
        <taxon>Poaceae</taxon>
        <taxon>PACMAD clade</taxon>
        <taxon>Panicoideae</taxon>
        <taxon>Andropogonodae</taxon>
        <taxon>Andropogoneae</taxon>
        <taxon>Saccharinae</taxon>
        <taxon>Miscanthus</taxon>
    </lineage>
</organism>
<dbReference type="PANTHER" id="PTHR34680:SF3">
    <property type="entry name" value="EXPRESSED PROTEIN"/>
    <property type="match status" value="1"/>
</dbReference>
<keyword evidence="6" id="KW-1185">Reference proteome</keyword>
<evidence type="ECO:0000313" key="5">
    <source>
        <dbReference type="EMBL" id="CAD6205236.1"/>
    </source>
</evidence>
<evidence type="ECO:0000256" key="2">
    <source>
        <dbReference type="PROSITE-ProRule" id="PRU01002"/>
    </source>
</evidence>
<feature type="compositionally biased region" description="Basic and acidic residues" evidence="3">
    <location>
        <begin position="179"/>
        <end position="208"/>
    </location>
</feature>
<dbReference type="Pfam" id="PF08879">
    <property type="entry name" value="WRC"/>
    <property type="match status" value="1"/>
</dbReference>
<evidence type="ECO:0000259" key="4">
    <source>
        <dbReference type="PROSITE" id="PS51667"/>
    </source>
</evidence>
<proteinExistence type="predicted"/>
<feature type="region of interest" description="Disordered" evidence="3">
    <location>
        <begin position="316"/>
        <end position="425"/>
    </location>
</feature>
<dbReference type="InterPro" id="IPR014977">
    <property type="entry name" value="WRC_dom"/>
</dbReference>
<feature type="region of interest" description="Disordered" evidence="3">
    <location>
        <begin position="165"/>
        <end position="208"/>
    </location>
</feature>
<evidence type="ECO:0000256" key="3">
    <source>
        <dbReference type="SAM" id="MobiDB-lite"/>
    </source>
</evidence>
<feature type="region of interest" description="Disordered" evidence="3">
    <location>
        <begin position="89"/>
        <end position="114"/>
    </location>
</feature>
<evidence type="ECO:0000256" key="1">
    <source>
        <dbReference type="ARBA" id="ARBA00023242"/>
    </source>
</evidence>
<comment type="caution">
    <text evidence="5">The sequence shown here is derived from an EMBL/GenBank/DDBJ whole genome shotgun (WGS) entry which is preliminary data.</text>
</comment>
<protein>
    <recommendedName>
        <fullName evidence="4">WRC domain-containing protein</fullName>
    </recommendedName>
</protein>
<evidence type="ECO:0000313" key="6">
    <source>
        <dbReference type="Proteomes" id="UP000604825"/>
    </source>
</evidence>
<feature type="region of interest" description="Disordered" evidence="3">
    <location>
        <begin position="275"/>
        <end position="296"/>
    </location>
</feature>
<dbReference type="OrthoDB" id="787182at2759"/>
<feature type="domain" description="WRC" evidence="4">
    <location>
        <begin position="214"/>
        <end position="258"/>
    </location>
</feature>
<reference evidence="5" key="1">
    <citation type="submission" date="2020-10" db="EMBL/GenBank/DDBJ databases">
        <authorList>
            <person name="Han B."/>
            <person name="Lu T."/>
            <person name="Zhao Q."/>
            <person name="Huang X."/>
            <person name="Zhao Y."/>
        </authorList>
    </citation>
    <scope>NUCLEOTIDE SEQUENCE</scope>
</reference>